<dbReference type="Gene3D" id="3.70.10.10">
    <property type="match status" value="1"/>
</dbReference>
<accession>A0A1D8KSH1</accession>
<reference evidence="1 2" key="1">
    <citation type="journal article" date="2016" name="Virology">
        <title>The genomic content and context of auxiliary metabolic genes in marine cyanomyoviruses.</title>
        <authorList>
            <person name="Crummett L.T."/>
            <person name="Puxty R.J."/>
            <person name="Weihe C."/>
            <person name="Marston M.F."/>
            <person name="Martiny J.B."/>
        </authorList>
    </citation>
    <scope>NUCLEOTIDE SEQUENCE [LARGE SCALE GENOMIC DNA]</scope>
    <source>
        <strain evidence="1">0810PA09</strain>
    </source>
</reference>
<name>A0A1D8KSH1_9CAUD</name>
<dbReference type="GeneID" id="30310091"/>
<sequence length="242" mass="27027">MKFSEPQMDILGLFMNINPSIMFKPGQKVSTISNNKSIFGACTFKDVEFERKAPIYDLGNMMKTIRLFSRDSREVPEVTFTDSRVDISHGRSHMKYYYADERHITLPPDQIGSLGAAAVVTEINNSQLMQIQQTASLYQLPDLCFSGKDGRLYAAVTDKRNATSNTLEIELGETDQDFCFCMKIENISILFTGGGPCKAAKGYNVELFEQKIARLTGIISESAASSIENIELLIALEPDSEY</sequence>
<organism evidence="1 2">
    <name type="scientific">Synechococcus phage S-WAM1</name>
    <dbReference type="NCBI Taxonomy" id="1815521"/>
    <lineage>
        <taxon>Viruses</taxon>
        <taxon>Duplodnaviria</taxon>
        <taxon>Heunggongvirae</taxon>
        <taxon>Uroviricota</taxon>
        <taxon>Caudoviricetes</taxon>
        <taxon>Pantevenvirales</taxon>
        <taxon>Kyanoviridae</taxon>
        <taxon>Sokavirus</taxon>
        <taxon>Sokavirus swam1</taxon>
    </lineage>
</organism>
<dbReference type="SUPFAM" id="SSF55979">
    <property type="entry name" value="DNA clamp"/>
    <property type="match status" value="2"/>
</dbReference>
<dbReference type="InterPro" id="IPR046938">
    <property type="entry name" value="DNA_clamp_sf"/>
</dbReference>
<dbReference type="RefSeq" id="YP_009325127.1">
    <property type="nucleotide sequence ID" value="NC_031944.1"/>
</dbReference>
<proteinExistence type="predicted"/>
<dbReference type="EMBL" id="KU686210">
    <property type="protein sequence ID" value="AOV61611.1"/>
    <property type="molecule type" value="Genomic_DNA"/>
</dbReference>
<gene>
    <name evidence="1" type="ORF">P090810_138</name>
</gene>
<keyword evidence="2" id="KW-1185">Reference proteome</keyword>
<protein>
    <submittedName>
        <fullName evidence="1">Sliding clamp</fullName>
    </submittedName>
</protein>
<dbReference type="Proteomes" id="UP000204364">
    <property type="component" value="Segment"/>
</dbReference>
<dbReference type="OrthoDB" id="7567at10239"/>
<evidence type="ECO:0000313" key="2">
    <source>
        <dbReference type="Proteomes" id="UP000204364"/>
    </source>
</evidence>
<evidence type="ECO:0000313" key="1">
    <source>
        <dbReference type="EMBL" id="AOV61611.1"/>
    </source>
</evidence>
<dbReference type="KEGG" id="vg:30310091"/>